<dbReference type="AlphaFoldDB" id="A0A1X7T7L7"/>
<reference evidence="3" key="1">
    <citation type="submission" date="2017-05" db="UniProtKB">
        <authorList>
            <consortium name="EnsemblMetazoa"/>
        </authorList>
    </citation>
    <scope>IDENTIFICATION</scope>
</reference>
<feature type="region of interest" description="Disordered" evidence="2">
    <location>
        <begin position="519"/>
        <end position="569"/>
    </location>
</feature>
<feature type="compositionally biased region" description="Basic and acidic residues" evidence="2">
    <location>
        <begin position="521"/>
        <end position="534"/>
    </location>
</feature>
<dbReference type="InParanoid" id="A0A1X7T7L7"/>
<name>A0A1X7T7L7_AMPQE</name>
<accession>A0A1X7T7L7</accession>
<organism evidence="3">
    <name type="scientific">Amphimedon queenslandica</name>
    <name type="common">Sponge</name>
    <dbReference type="NCBI Taxonomy" id="400682"/>
    <lineage>
        <taxon>Eukaryota</taxon>
        <taxon>Metazoa</taxon>
        <taxon>Porifera</taxon>
        <taxon>Demospongiae</taxon>
        <taxon>Heteroscleromorpha</taxon>
        <taxon>Haplosclerida</taxon>
        <taxon>Niphatidae</taxon>
        <taxon>Amphimedon</taxon>
    </lineage>
</organism>
<sequence>MTSEQSIIVSALPQLALLLHSEKLIKEMMLLPINEHGETLLTDIKVAVCIDYCKLEAFAEILCKVTATVGIGKAIKKEYKKIFYSNDSLMTNGTVSTAEELKIYFPQSMIAEFKTMRLKFGKTFSSVKDIMKANPPALEKMRDILIFSYRALKPQLAKCEDIHSILELISENCLLNDISMLKFFVDESEINGLAKIVVQEYNEALKKFSETKLSQYLEGKISYASPLQCEKITIVIDVDENAEELMLKDVKRLSADIFHDLSPNVRLNVIRDGNSFAVTCSFPLILSDHLIAAALNNINIIKRKPSEENDHWLLYCVNDTSTPTTKQQYASLSARPSSDLSKQLMLSLKIQLINSEEEVATLNEESKAMKENVASLKETLEAKSKMLSANIAESNKFKELAAETQMLQKKVSHLTEENEGLKEKKKILEEQLASFQSKKGDIEDKEERKIEKLQSTDTTFEIETLRKILKQKDEEIKQERAAWSKEKKLLLEKITTMNLQLIEKNKLVQEKEQVLRLTSENLEKGERRHLDDVSAKGSTSDSAHFPITKNENDSHDSSESQNSEQEKKE</sequence>
<feature type="coiled-coil region" evidence="1">
    <location>
        <begin position="345"/>
        <end position="482"/>
    </location>
</feature>
<evidence type="ECO:0000313" key="3">
    <source>
        <dbReference type="EnsemblMetazoa" id="Aqu2.1.10541_001"/>
    </source>
</evidence>
<evidence type="ECO:0000256" key="1">
    <source>
        <dbReference type="SAM" id="Coils"/>
    </source>
</evidence>
<keyword evidence="1" id="KW-0175">Coiled coil</keyword>
<dbReference type="EnsemblMetazoa" id="Aqu2.1.10541_001">
    <property type="protein sequence ID" value="Aqu2.1.10541_001"/>
    <property type="gene ID" value="Aqu2.1.10541"/>
</dbReference>
<protein>
    <submittedName>
        <fullName evidence="3">Uncharacterized protein</fullName>
    </submittedName>
</protein>
<proteinExistence type="predicted"/>
<evidence type="ECO:0000256" key="2">
    <source>
        <dbReference type="SAM" id="MobiDB-lite"/>
    </source>
</evidence>
<feature type="compositionally biased region" description="Basic and acidic residues" evidence="2">
    <location>
        <begin position="550"/>
        <end position="569"/>
    </location>
</feature>